<organism evidence="14 15">
    <name type="scientific">Rhynchospora tenuis</name>
    <dbReference type="NCBI Taxonomy" id="198213"/>
    <lineage>
        <taxon>Eukaryota</taxon>
        <taxon>Viridiplantae</taxon>
        <taxon>Streptophyta</taxon>
        <taxon>Embryophyta</taxon>
        <taxon>Tracheophyta</taxon>
        <taxon>Spermatophyta</taxon>
        <taxon>Magnoliopsida</taxon>
        <taxon>Liliopsida</taxon>
        <taxon>Poales</taxon>
        <taxon>Cyperaceae</taxon>
        <taxon>Cyperoideae</taxon>
        <taxon>Rhynchosporeae</taxon>
        <taxon>Rhynchospora</taxon>
    </lineage>
</organism>
<reference evidence="14 15" key="1">
    <citation type="journal article" date="2022" name="Cell">
        <title>Repeat-based holocentromeres influence genome architecture and karyotype evolution.</title>
        <authorList>
            <person name="Hofstatter P.G."/>
            <person name="Thangavel G."/>
            <person name="Lux T."/>
            <person name="Neumann P."/>
            <person name="Vondrak T."/>
            <person name="Novak P."/>
            <person name="Zhang M."/>
            <person name="Costa L."/>
            <person name="Castellani M."/>
            <person name="Scott A."/>
            <person name="Toegelov H."/>
            <person name="Fuchs J."/>
            <person name="Mata-Sucre Y."/>
            <person name="Dias Y."/>
            <person name="Vanzela A.L.L."/>
            <person name="Huettel B."/>
            <person name="Almeida C.C.S."/>
            <person name="Simkova H."/>
            <person name="Souza G."/>
            <person name="Pedrosa-Harand A."/>
            <person name="Macas J."/>
            <person name="Mayer K.F.X."/>
            <person name="Houben A."/>
            <person name="Marques A."/>
        </authorList>
    </citation>
    <scope>NUCLEOTIDE SEQUENCE [LARGE SCALE GENOMIC DNA]</scope>
    <source>
        <strain evidence="14">RhyTen1mFocal</strain>
    </source>
</reference>
<dbReference type="SUPFAM" id="SSF53448">
    <property type="entry name" value="Nucleotide-diphospho-sugar transferases"/>
    <property type="match status" value="1"/>
</dbReference>
<dbReference type="FunFam" id="3.90.550.50:FF:000027">
    <property type="entry name" value="Hexosyltransferase"/>
    <property type="match status" value="1"/>
</dbReference>
<gene>
    <name evidence="14" type="ORF">LUZ61_008134</name>
</gene>
<keyword evidence="10 13" id="KW-0333">Golgi apparatus</keyword>
<evidence type="ECO:0000256" key="4">
    <source>
        <dbReference type="ARBA" id="ARBA00008661"/>
    </source>
</evidence>
<keyword evidence="6" id="KW-0808">Transferase</keyword>
<evidence type="ECO:0000256" key="13">
    <source>
        <dbReference type="RuleBase" id="RU363063"/>
    </source>
</evidence>
<evidence type="ECO:0000256" key="1">
    <source>
        <dbReference type="ARBA" id="ARBA00001936"/>
    </source>
</evidence>
<keyword evidence="11" id="KW-0472">Membrane</keyword>
<accession>A0AAD5ZUZ0</accession>
<keyword evidence="9" id="KW-1133">Transmembrane helix</keyword>
<dbReference type="PANTHER" id="PTHR11214:SF351">
    <property type="entry name" value="BETA-1,3-GALACTOSYLTRANSFERASE PVG3"/>
    <property type="match status" value="1"/>
</dbReference>
<name>A0AAD5ZUZ0_9POAL</name>
<evidence type="ECO:0000256" key="6">
    <source>
        <dbReference type="ARBA" id="ARBA00022679"/>
    </source>
</evidence>
<dbReference type="GO" id="GO:0016758">
    <property type="term" value="F:hexosyltransferase activity"/>
    <property type="evidence" value="ECO:0007669"/>
    <property type="project" value="InterPro"/>
</dbReference>
<comment type="pathway">
    <text evidence="3">Protein modification; protein glycosylation.</text>
</comment>
<dbReference type="Gene3D" id="3.90.550.50">
    <property type="match status" value="1"/>
</dbReference>
<keyword evidence="12 13" id="KW-0464">Manganese</keyword>
<dbReference type="GO" id="GO:0000139">
    <property type="term" value="C:Golgi membrane"/>
    <property type="evidence" value="ECO:0007669"/>
    <property type="project" value="UniProtKB-SubCell"/>
</dbReference>
<comment type="caution">
    <text evidence="14">The sequence shown here is derived from an EMBL/GenBank/DDBJ whole genome shotgun (WGS) entry which is preliminary data.</text>
</comment>
<keyword evidence="7" id="KW-0812">Transmembrane</keyword>
<sequence>MQIPLFSRSSSPSTLTLVLFSLALIGLVFFAVSPNNSGILTCSRPTPSSSNVTFLETSVAASTPETPSPSTVKPEFRLLLGVVTVPQMYERRHMLRNIFSLQTYDRTVAQIDIRYVFCNLTDEEHKVFIALEILRYDDIIILNCKENMNDGKTYAFLSSLPAFYGDQPYDFVMKADDDSYIILDKLVESLRDKPREDMYYGLQIPCDSENFFPFPPFMEGMGYVLSWDLIQWISTADMPRTDNIGLEDMWTGRWFNMAGKAKNRFDMAPRFYDYKGKDMKTNCFRHEFIPDSILVHRLKKNYQWADTLKYFNFTSGLMPSKLYHIH</sequence>
<proteinExistence type="inferred from homology"/>
<protein>
    <recommendedName>
        <fullName evidence="13">Hexosyltransferase</fullName>
        <ecNumber evidence="13">2.4.1.-</ecNumber>
    </recommendedName>
</protein>
<evidence type="ECO:0000256" key="7">
    <source>
        <dbReference type="ARBA" id="ARBA00022692"/>
    </source>
</evidence>
<keyword evidence="5 13" id="KW-0328">Glycosyltransferase</keyword>
<dbReference type="AlphaFoldDB" id="A0AAD5ZUZ0"/>
<evidence type="ECO:0000313" key="14">
    <source>
        <dbReference type="EMBL" id="KAJ3704429.1"/>
    </source>
</evidence>
<comment type="similarity">
    <text evidence="4 13">Belongs to the glycosyltransferase 31 family.</text>
</comment>
<comment type="cofactor">
    <cofactor evidence="1 13">
        <name>Mn(2+)</name>
        <dbReference type="ChEBI" id="CHEBI:29035"/>
    </cofactor>
</comment>
<dbReference type="Pfam" id="PF01762">
    <property type="entry name" value="Galactosyl_T"/>
    <property type="match status" value="1"/>
</dbReference>
<dbReference type="Proteomes" id="UP001210211">
    <property type="component" value="Unassembled WGS sequence"/>
</dbReference>
<dbReference type="EMBL" id="JAMRDG010000001">
    <property type="protein sequence ID" value="KAJ3704429.1"/>
    <property type="molecule type" value="Genomic_DNA"/>
</dbReference>
<evidence type="ECO:0000256" key="2">
    <source>
        <dbReference type="ARBA" id="ARBA00004323"/>
    </source>
</evidence>
<keyword evidence="8" id="KW-0735">Signal-anchor</keyword>
<evidence type="ECO:0000256" key="8">
    <source>
        <dbReference type="ARBA" id="ARBA00022968"/>
    </source>
</evidence>
<dbReference type="InterPro" id="IPR029044">
    <property type="entry name" value="Nucleotide-diphossugar_trans"/>
</dbReference>
<keyword evidence="15" id="KW-1185">Reference proteome</keyword>
<evidence type="ECO:0000256" key="5">
    <source>
        <dbReference type="ARBA" id="ARBA00022676"/>
    </source>
</evidence>
<dbReference type="InterPro" id="IPR002659">
    <property type="entry name" value="Glyco_trans_31"/>
</dbReference>
<evidence type="ECO:0000256" key="11">
    <source>
        <dbReference type="ARBA" id="ARBA00023136"/>
    </source>
</evidence>
<evidence type="ECO:0000256" key="10">
    <source>
        <dbReference type="ARBA" id="ARBA00023034"/>
    </source>
</evidence>
<evidence type="ECO:0000256" key="9">
    <source>
        <dbReference type="ARBA" id="ARBA00022989"/>
    </source>
</evidence>
<dbReference type="EC" id="2.4.1.-" evidence="13"/>
<dbReference type="PANTHER" id="PTHR11214">
    <property type="entry name" value="BETA-1,3-N-ACETYLGLUCOSAMINYLTRANSFERASE"/>
    <property type="match status" value="1"/>
</dbReference>
<evidence type="ECO:0000256" key="12">
    <source>
        <dbReference type="ARBA" id="ARBA00023211"/>
    </source>
</evidence>
<evidence type="ECO:0000313" key="15">
    <source>
        <dbReference type="Proteomes" id="UP001210211"/>
    </source>
</evidence>
<comment type="subcellular location">
    <subcellularLocation>
        <location evidence="2 13">Golgi apparatus membrane</location>
        <topology evidence="2 13">Single-pass type II membrane protein</topology>
    </subcellularLocation>
</comment>
<evidence type="ECO:0000256" key="3">
    <source>
        <dbReference type="ARBA" id="ARBA00004922"/>
    </source>
</evidence>